<keyword evidence="4" id="KW-0472">Membrane</keyword>
<evidence type="ECO:0000256" key="3">
    <source>
        <dbReference type="SAM" id="MobiDB-lite"/>
    </source>
</evidence>
<organism evidence="6 7">
    <name type="scientific">Streptomyces thermocoprophilus</name>
    <dbReference type="NCBI Taxonomy" id="78356"/>
    <lineage>
        <taxon>Bacteria</taxon>
        <taxon>Bacillati</taxon>
        <taxon>Actinomycetota</taxon>
        <taxon>Actinomycetes</taxon>
        <taxon>Kitasatosporales</taxon>
        <taxon>Streptomycetaceae</taxon>
        <taxon>Streptomyces</taxon>
    </lineage>
</organism>
<dbReference type="Gene3D" id="2.60.40.290">
    <property type="match status" value="1"/>
</dbReference>
<keyword evidence="2" id="KW-0624">Polysaccharide degradation</keyword>
<feature type="compositionally biased region" description="Low complexity" evidence="3">
    <location>
        <begin position="320"/>
        <end position="367"/>
    </location>
</feature>
<name>A0ABV5VCI7_9ACTN</name>
<feature type="region of interest" description="Disordered" evidence="3">
    <location>
        <begin position="301"/>
        <end position="392"/>
    </location>
</feature>
<evidence type="ECO:0000313" key="7">
    <source>
        <dbReference type="Proteomes" id="UP001589703"/>
    </source>
</evidence>
<keyword evidence="4" id="KW-1133">Transmembrane helix</keyword>
<evidence type="ECO:0000256" key="1">
    <source>
        <dbReference type="ARBA" id="ARBA00022729"/>
    </source>
</evidence>
<gene>
    <name evidence="6" type="ORF">ACFFRO_09455</name>
</gene>
<dbReference type="InterPro" id="IPR001919">
    <property type="entry name" value="CBD2"/>
</dbReference>
<keyword evidence="2" id="KW-0119">Carbohydrate metabolism</keyword>
<reference evidence="6 7" key="1">
    <citation type="submission" date="2024-09" db="EMBL/GenBank/DDBJ databases">
        <authorList>
            <person name="Sun Q."/>
            <person name="Mori K."/>
        </authorList>
    </citation>
    <scope>NUCLEOTIDE SEQUENCE [LARGE SCALE GENOMIC DNA]</scope>
    <source>
        <strain evidence="6 7">JCM 10918</strain>
    </source>
</reference>
<sequence length="498" mass="52623">MPDLPTAQDASEAAQFTECWDAVLSYADLCTAGTAAAPTLAREAFARGLRQVRDAEAVTRRAPGRRTARLPRIPLLLTAVRDTAADWEATGRGHDLDPDLRLWLNSPQAGRHTGRRALAPRALRDLQEADAELLWLAEVEALPLRALARRFGLDPAAAAEELDHVRVLFRDRCRRAHLDAPLDIECRRYAHLLDAVTRRPGIDTPDDLSRHLAVCPDCAEAVACLRLHGGTLPAALAGGVLGWGGLAYLERRRRAVEVRAGASQAEQPAEPDRTRRTRGGLLAAAGVVSLLALAVTLIPLGSDGDTAGARTADPGRRQAADALPAPTATSATPTPTTGAPHHPPATGTTPTAPSATAAHPSRTASPTGPENPDPEPQGTATATGTAAGPGTAAPAACTVHYSITNQWPDGFQAAVTVTTADALTDWHVDWSFRDGQRITQMWNAQATQSGPHVTADAADFDRTVSAGGTLSFGFLATWTDRNTHPYGFTLNGRACATR</sequence>
<feature type="compositionally biased region" description="Low complexity" evidence="3">
    <location>
        <begin position="378"/>
        <end position="392"/>
    </location>
</feature>
<evidence type="ECO:0000259" key="5">
    <source>
        <dbReference type="PROSITE" id="PS51173"/>
    </source>
</evidence>
<feature type="transmembrane region" description="Helical" evidence="4">
    <location>
        <begin position="230"/>
        <end position="249"/>
    </location>
</feature>
<dbReference type="SMART" id="SM00637">
    <property type="entry name" value="CBD_II"/>
    <property type="match status" value="1"/>
</dbReference>
<keyword evidence="1" id="KW-0732">Signal</keyword>
<evidence type="ECO:0000256" key="4">
    <source>
        <dbReference type="SAM" id="Phobius"/>
    </source>
</evidence>
<comment type="caution">
    <text evidence="6">The sequence shown here is derived from an EMBL/GenBank/DDBJ whole genome shotgun (WGS) entry which is preliminary data.</text>
</comment>
<dbReference type="SUPFAM" id="SSF49384">
    <property type="entry name" value="Carbohydrate-binding domain"/>
    <property type="match status" value="1"/>
</dbReference>
<dbReference type="Proteomes" id="UP001589703">
    <property type="component" value="Unassembled WGS sequence"/>
</dbReference>
<dbReference type="Pfam" id="PF00553">
    <property type="entry name" value="CBM_2"/>
    <property type="match status" value="1"/>
</dbReference>
<dbReference type="InterPro" id="IPR008965">
    <property type="entry name" value="CBM2/CBM3_carb-bd_dom_sf"/>
</dbReference>
<dbReference type="RefSeq" id="WP_385858623.1">
    <property type="nucleotide sequence ID" value="NZ_JBHMAR010000007.1"/>
</dbReference>
<dbReference type="InterPro" id="IPR012291">
    <property type="entry name" value="CBM2_carb-bd_dom_sf"/>
</dbReference>
<dbReference type="EMBL" id="JBHMAR010000007">
    <property type="protein sequence ID" value="MFB9735358.1"/>
    <property type="molecule type" value="Genomic_DNA"/>
</dbReference>
<feature type="transmembrane region" description="Helical" evidence="4">
    <location>
        <begin position="281"/>
        <end position="301"/>
    </location>
</feature>
<protein>
    <submittedName>
        <fullName evidence="6">Cellulose binding domain-containing protein</fullName>
    </submittedName>
</protein>
<feature type="domain" description="CBM2" evidence="5">
    <location>
        <begin position="390"/>
        <end position="498"/>
    </location>
</feature>
<proteinExistence type="predicted"/>
<keyword evidence="7" id="KW-1185">Reference proteome</keyword>
<evidence type="ECO:0000313" key="6">
    <source>
        <dbReference type="EMBL" id="MFB9735358.1"/>
    </source>
</evidence>
<dbReference type="PROSITE" id="PS51173">
    <property type="entry name" value="CBM2"/>
    <property type="match status" value="1"/>
</dbReference>
<accession>A0ABV5VCI7</accession>
<keyword evidence="4" id="KW-0812">Transmembrane</keyword>
<evidence type="ECO:0000256" key="2">
    <source>
        <dbReference type="ARBA" id="ARBA00023326"/>
    </source>
</evidence>